<dbReference type="OrthoDB" id="288590at2759"/>
<evidence type="ECO:0000259" key="11">
    <source>
        <dbReference type="PROSITE" id="PS51471"/>
    </source>
</evidence>
<dbReference type="Proteomes" id="UP000327013">
    <property type="component" value="Chromosome 2"/>
</dbReference>
<evidence type="ECO:0000256" key="3">
    <source>
        <dbReference type="ARBA" id="ARBA00022964"/>
    </source>
</evidence>
<keyword evidence="2 10" id="KW-0479">Metal-binding</keyword>
<protein>
    <recommendedName>
        <fullName evidence="9">gibberellin 2beta-dioxygenase</fullName>
        <ecNumber evidence="9">1.14.11.13</ecNumber>
    </recommendedName>
</protein>
<evidence type="ECO:0000256" key="8">
    <source>
        <dbReference type="ARBA" id="ARBA00061282"/>
    </source>
</evidence>
<dbReference type="InterPro" id="IPR050231">
    <property type="entry name" value="Iron_ascorbate_oxido_reductase"/>
</dbReference>
<gene>
    <name evidence="12" type="ORF">FH972_005748</name>
</gene>
<accession>A0A5N6QQ72</accession>
<comment type="catalytic activity">
    <reaction evidence="7">
        <text>gibberellin A1 + 2-oxoglutarate + O2 = gibberellin A8 + succinate + CO2</text>
        <dbReference type="Rhea" id="RHEA:15005"/>
        <dbReference type="ChEBI" id="CHEBI:15379"/>
        <dbReference type="ChEBI" id="CHEBI:16526"/>
        <dbReference type="ChEBI" id="CHEBI:16810"/>
        <dbReference type="ChEBI" id="CHEBI:30031"/>
        <dbReference type="ChEBI" id="CHEBI:58524"/>
        <dbReference type="ChEBI" id="CHEBI:58594"/>
        <dbReference type="EC" id="1.14.11.13"/>
    </reaction>
</comment>
<reference evidence="12 13" key="1">
    <citation type="submission" date="2019-06" db="EMBL/GenBank/DDBJ databases">
        <title>A chromosomal-level reference genome of Carpinus fangiana (Coryloideae, Betulaceae).</title>
        <authorList>
            <person name="Yang X."/>
            <person name="Wang Z."/>
            <person name="Zhang L."/>
            <person name="Hao G."/>
            <person name="Liu J."/>
            <person name="Yang Y."/>
        </authorList>
    </citation>
    <scope>NUCLEOTIDE SEQUENCE [LARGE SCALE GENOMIC DNA]</scope>
    <source>
        <strain evidence="12">Cfa_2016G</strain>
        <tissue evidence="12">Leaf</tissue>
    </source>
</reference>
<dbReference type="FunFam" id="2.60.120.330:FF:000025">
    <property type="entry name" value="Gibberellin 2-beta-dioxygenase 2"/>
    <property type="match status" value="1"/>
</dbReference>
<dbReference type="EC" id="1.14.11.13" evidence="9"/>
<comment type="pathway">
    <text evidence="1">Hormone biosynthesis.</text>
</comment>
<feature type="domain" description="Fe2OG dioxygenase" evidence="11">
    <location>
        <begin position="169"/>
        <end position="292"/>
    </location>
</feature>
<dbReference type="Pfam" id="PF14226">
    <property type="entry name" value="DIOX_N"/>
    <property type="match status" value="1"/>
</dbReference>
<keyword evidence="3" id="KW-0223">Dioxygenase</keyword>
<keyword evidence="13" id="KW-1185">Reference proteome</keyword>
<comment type="similarity">
    <text evidence="8">Belongs to the iron/ascorbate-dependent oxidoreductase family. GA2OX subfamily.</text>
</comment>
<evidence type="ECO:0000256" key="4">
    <source>
        <dbReference type="ARBA" id="ARBA00023002"/>
    </source>
</evidence>
<evidence type="ECO:0000256" key="6">
    <source>
        <dbReference type="ARBA" id="ARBA00037909"/>
    </source>
</evidence>
<keyword evidence="5 10" id="KW-0408">Iron</keyword>
<comment type="pathway">
    <text evidence="6">Plant hormone biosynthesis; gibberellin biosynthesis.</text>
</comment>
<dbReference type="AlphaFoldDB" id="A0A5N6QQ72"/>
<dbReference type="InterPro" id="IPR005123">
    <property type="entry name" value="Oxoglu/Fe-dep_dioxygenase_dom"/>
</dbReference>
<evidence type="ECO:0000256" key="5">
    <source>
        <dbReference type="ARBA" id="ARBA00023004"/>
    </source>
</evidence>
<keyword evidence="4 10" id="KW-0560">Oxidoreductase</keyword>
<evidence type="ECO:0000313" key="12">
    <source>
        <dbReference type="EMBL" id="KAE8009301.1"/>
    </source>
</evidence>
<dbReference type="SUPFAM" id="SSF51197">
    <property type="entry name" value="Clavaminate synthase-like"/>
    <property type="match status" value="1"/>
</dbReference>
<dbReference type="Pfam" id="PF03171">
    <property type="entry name" value="2OG-FeII_Oxy"/>
    <property type="match status" value="1"/>
</dbReference>
<evidence type="ECO:0000256" key="10">
    <source>
        <dbReference type="RuleBase" id="RU003682"/>
    </source>
</evidence>
<evidence type="ECO:0000313" key="13">
    <source>
        <dbReference type="Proteomes" id="UP000327013"/>
    </source>
</evidence>
<evidence type="ECO:0000256" key="9">
    <source>
        <dbReference type="ARBA" id="ARBA00066708"/>
    </source>
</evidence>
<dbReference type="GO" id="GO:0009685">
    <property type="term" value="P:gibberellin metabolic process"/>
    <property type="evidence" value="ECO:0007669"/>
    <property type="project" value="UniProtKB-ARBA"/>
</dbReference>
<dbReference type="PROSITE" id="PS51471">
    <property type="entry name" value="FE2OG_OXY"/>
    <property type="match status" value="1"/>
</dbReference>
<proteinExistence type="inferred from homology"/>
<sequence>MVMPSPTPTRLTKKTKAVGMPTIDLSLNRSMLSELVVSACEEFGFFKVVNHGVSNEIVTRMEEEGAEFFGKPAAEKKRAGPASPFGYGCKNIGPNGDMGELEYLLLHTNPLSISERSMAVSNDPTKFCDSVNNYIQAIKELACKILDLVAEGMWVCDKCAFSRLIKDVDSDSLLRLNHYPPMNDVNNWDPSPKFYQCKNNRIGFGEHSDPQILTILRSNDVGGLQISLKDGLWVSVPPNPREFCVFVGDTLQVVFVLAMKALTNGRLVSVRHRALANSVIKPRLSTVYFGAPPLNAWIFPLPELVSPEKPSLYKPFTWEEYKKAAYSLRLGDSRLNLFSDPTKFSVVQMLLMKISRMDLLTVAADSASSLPYVTNRHQISDHRAYQDGPHSETQR</sequence>
<organism evidence="12 13">
    <name type="scientific">Carpinus fangiana</name>
    <dbReference type="NCBI Taxonomy" id="176857"/>
    <lineage>
        <taxon>Eukaryota</taxon>
        <taxon>Viridiplantae</taxon>
        <taxon>Streptophyta</taxon>
        <taxon>Embryophyta</taxon>
        <taxon>Tracheophyta</taxon>
        <taxon>Spermatophyta</taxon>
        <taxon>Magnoliopsida</taxon>
        <taxon>eudicotyledons</taxon>
        <taxon>Gunneridae</taxon>
        <taxon>Pentapetalae</taxon>
        <taxon>rosids</taxon>
        <taxon>fabids</taxon>
        <taxon>Fagales</taxon>
        <taxon>Betulaceae</taxon>
        <taxon>Carpinus</taxon>
    </lineage>
</organism>
<dbReference type="Gene3D" id="2.60.120.330">
    <property type="entry name" value="B-lactam Antibiotic, Isopenicillin N Synthase, Chain"/>
    <property type="match status" value="1"/>
</dbReference>
<dbReference type="InterPro" id="IPR026992">
    <property type="entry name" value="DIOX_N"/>
</dbReference>
<dbReference type="GO" id="GO:0045543">
    <property type="term" value="F:gibberellin 2-beta-dioxygenase activity"/>
    <property type="evidence" value="ECO:0007669"/>
    <property type="project" value="UniProtKB-EC"/>
</dbReference>
<dbReference type="EMBL" id="CM017322">
    <property type="protein sequence ID" value="KAE8009301.1"/>
    <property type="molecule type" value="Genomic_DNA"/>
</dbReference>
<dbReference type="PANTHER" id="PTHR47990">
    <property type="entry name" value="2-OXOGLUTARATE (2OG) AND FE(II)-DEPENDENT OXYGENASE SUPERFAMILY PROTEIN-RELATED"/>
    <property type="match status" value="1"/>
</dbReference>
<evidence type="ECO:0000256" key="2">
    <source>
        <dbReference type="ARBA" id="ARBA00022723"/>
    </source>
</evidence>
<dbReference type="PRINTS" id="PR00682">
    <property type="entry name" value="IPNSYNTHASE"/>
</dbReference>
<name>A0A5N6QQ72_9ROSI</name>
<evidence type="ECO:0000256" key="7">
    <source>
        <dbReference type="ARBA" id="ARBA00052204"/>
    </source>
</evidence>
<dbReference type="InterPro" id="IPR027443">
    <property type="entry name" value="IPNS-like_sf"/>
</dbReference>
<evidence type="ECO:0000256" key="1">
    <source>
        <dbReference type="ARBA" id="ARBA00004972"/>
    </source>
</evidence>
<dbReference type="InterPro" id="IPR044861">
    <property type="entry name" value="IPNS-like_FE2OG_OXY"/>
</dbReference>
<dbReference type="GO" id="GO:0046872">
    <property type="term" value="F:metal ion binding"/>
    <property type="evidence" value="ECO:0007669"/>
    <property type="project" value="UniProtKB-KW"/>
</dbReference>